<sequence length="487" mass="54662">MDLPSASSQGGDEFVGSKRVIKKVELVRVITEVLYSLGYDTVGKSLERESGIHLHAERVHLLIEQIIAGKWNESLATVRDIGKSVDKISLLILKYKFSELISEGELERALKTLQKEISPLSNSDEIVREASSLIIFPPQNLLGQEPNPRSRTEVLKELRKLFPPEVMVPDKRLVDLVEQAIEFQKGACKYHNSFVREVSLITNHQCGRNEVPSIILKVEAIDSLKWKGDLFDRQAPVTNITWSPDNTQLLTCGSHEAVRRWSIPSCGCLHTYKKTGVGMVSCEWAPDGQSIFTGGNDDSIVMWSLEGREIGCWKGDKTTLEADMAITGDGREVITTCNQDRILLFNWKRGTSRFITEMGRTIISFCLSEDSKYLLLSLLNQELHLWSIEVPPKLVKVYKAHRPPSYSVRACFGGPRQMLIVCGSVDSQVYIWDRETEGLIGTLAGHTKRVNCVSCHPVDPYMLASGSDDNTIRIWGNTNGDEEFRPN</sequence>
<evidence type="ECO:0000313" key="5">
    <source>
        <dbReference type="EMBL" id="EYU42859.1"/>
    </source>
</evidence>
<evidence type="ECO:0000256" key="1">
    <source>
        <dbReference type="ARBA" id="ARBA00022574"/>
    </source>
</evidence>
<dbReference type="Proteomes" id="UP000030748">
    <property type="component" value="Unassembled WGS sequence"/>
</dbReference>
<dbReference type="eggNOG" id="KOG0293">
    <property type="taxonomic scope" value="Eukaryota"/>
</dbReference>
<keyword evidence="6" id="KW-1185">Reference proteome</keyword>
<dbReference type="AlphaFoldDB" id="A0A022RS22"/>
<evidence type="ECO:0000313" key="6">
    <source>
        <dbReference type="Proteomes" id="UP000030748"/>
    </source>
</evidence>
<dbReference type="STRING" id="4155.A0A022RS22"/>
<dbReference type="InterPro" id="IPR015943">
    <property type="entry name" value="WD40/YVTN_repeat-like_dom_sf"/>
</dbReference>
<feature type="domain" description="CTLH" evidence="4">
    <location>
        <begin position="55"/>
        <end position="108"/>
    </location>
</feature>
<dbReference type="Pfam" id="PF00400">
    <property type="entry name" value="WD40"/>
    <property type="match status" value="4"/>
</dbReference>
<dbReference type="InterPro" id="IPR001680">
    <property type="entry name" value="WD40_rpt"/>
</dbReference>
<evidence type="ECO:0000256" key="2">
    <source>
        <dbReference type="ARBA" id="ARBA00022737"/>
    </source>
</evidence>
<name>A0A022RS22_ERYGU</name>
<dbReference type="PANTHER" id="PTHR22838:SF0">
    <property type="entry name" value="WD REPEAT-CONTAINING PROTEIN 26"/>
    <property type="match status" value="1"/>
</dbReference>
<organism evidence="5 6">
    <name type="scientific">Erythranthe guttata</name>
    <name type="common">Yellow monkey flower</name>
    <name type="synonym">Mimulus guttatus</name>
    <dbReference type="NCBI Taxonomy" id="4155"/>
    <lineage>
        <taxon>Eukaryota</taxon>
        <taxon>Viridiplantae</taxon>
        <taxon>Streptophyta</taxon>
        <taxon>Embryophyta</taxon>
        <taxon>Tracheophyta</taxon>
        <taxon>Spermatophyta</taxon>
        <taxon>Magnoliopsida</taxon>
        <taxon>eudicotyledons</taxon>
        <taxon>Gunneridae</taxon>
        <taxon>Pentapetalae</taxon>
        <taxon>asterids</taxon>
        <taxon>lamiids</taxon>
        <taxon>Lamiales</taxon>
        <taxon>Phrymaceae</taxon>
        <taxon>Erythranthe</taxon>
    </lineage>
</organism>
<feature type="repeat" description="WD" evidence="3">
    <location>
        <begin position="284"/>
        <end position="306"/>
    </location>
</feature>
<gene>
    <name evidence="5" type="ORF">MIMGU_mgv1a005363mg</name>
</gene>
<protein>
    <recommendedName>
        <fullName evidence="4">CTLH domain-containing protein</fullName>
    </recommendedName>
</protein>
<keyword evidence="2" id="KW-0677">Repeat</keyword>
<dbReference type="InterPro" id="IPR036322">
    <property type="entry name" value="WD40_repeat_dom_sf"/>
</dbReference>
<accession>A0A022RS22</accession>
<dbReference type="PROSITE" id="PS50082">
    <property type="entry name" value="WD_REPEATS_2"/>
    <property type="match status" value="3"/>
</dbReference>
<dbReference type="EMBL" id="KI630276">
    <property type="protein sequence ID" value="EYU42859.1"/>
    <property type="molecule type" value="Genomic_DNA"/>
</dbReference>
<dbReference type="SUPFAM" id="SSF50978">
    <property type="entry name" value="WD40 repeat-like"/>
    <property type="match status" value="1"/>
</dbReference>
<dbReference type="PROSITE" id="PS50294">
    <property type="entry name" value="WD_REPEATS_REGION"/>
    <property type="match status" value="1"/>
</dbReference>
<evidence type="ECO:0000259" key="4">
    <source>
        <dbReference type="PROSITE" id="PS50897"/>
    </source>
</evidence>
<dbReference type="SMART" id="SM00320">
    <property type="entry name" value="WD40"/>
    <property type="match status" value="5"/>
</dbReference>
<dbReference type="PANTHER" id="PTHR22838">
    <property type="entry name" value="WD REPEAT PROTEIN 26-RELATED"/>
    <property type="match status" value="1"/>
</dbReference>
<dbReference type="PROSITE" id="PS50897">
    <property type="entry name" value="CTLH"/>
    <property type="match status" value="1"/>
</dbReference>
<feature type="repeat" description="WD" evidence="3">
    <location>
        <begin position="230"/>
        <end position="271"/>
    </location>
</feature>
<reference evidence="5 6" key="1">
    <citation type="journal article" date="2013" name="Proc. Natl. Acad. Sci. U.S.A.">
        <title>Fine-scale variation in meiotic recombination in Mimulus inferred from population shotgun sequencing.</title>
        <authorList>
            <person name="Hellsten U."/>
            <person name="Wright K.M."/>
            <person name="Jenkins J."/>
            <person name="Shu S."/>
            <person name="Yuan Y."/>
            <person name="Wessler S.R."/>
            <person name="Schmutz J."/>
            <person name="Willis J.H."/>
            <person name="Rokhsar D.S."/>
        </authorList>
    </citation>
    <scope>NUCLEOTIDE SEQUENCE [LARGE SCALE GENOMIC DNA]</scope>
    <source>
        <strain evidence="6">cv. DUN x IM62</strain>
    </source>
</reference>
<dbReference type="Gene3D" id="2.130.10.10">
    <property type="entry name" value="YVTN repeat-like/Quinoprotein amine dehydrogenase"/>
    <property type="match status" value="1"/>
</dbReference>
<keyword evidence="1 3" id="KW-0853">WD repeat</keyword>
<feature type="repeat" description="WD" evidence="3">
    <location>
        <begin position="443"/>
        <end position="475"/>
    </location>
</feature>
<dbReference type="InterPro" id="IPR051350">
    <property type="entry name" value="WD_repeat-ST_regulator"/>
</dbReference>
<dbReference type="Pfam" id="PF23627">
    <property type="entry name" value="LisH_WDR26"/>
    <property type="match status" value="1"/>
</dbReference>
<dbReference type="InterPro" id="IPR006595">
    <property type="entry name" value="CTLH_C"/>
</dbReference>
<proteinExistence type="predicted"/>
<evidence type="ECO:0000256" key="3">
    <source>
        <dbReference type="PROSITE-ProRule" id="PRU00221"/>
    </source>
</evidence>